<dbReference type="Pfam" id="PF14804">
    <property type="entry name" value="Jag_N"/>
    <property type="match status" value="1"/>
</dbReference>
<dbReference type="Gene3D" id="3.30.30.80">
    <property type="entry name" value="probable RNA-binding protein from clostridium symbiosum atcc 14940"/>
    <property type="match status" value="1"/>
</dbReference>
<evidence type="ECO:0000256" key="1">
    <source>
        <dbReference type="ARBA" id="ARBA00022490"/>
    </source>
</evidence>
<keyword evidence="4 6" id="KW-0143">Chaperone</keyword>
<evidence type="ECO:0000256" key="6">
    <source>
        <dbReference type="HAMAP-Rule" id="MF_00867"/>
    </source>
</evidence>
<dbReference type="InterPro" id="IPR034079">
    <property type="entry name" value="R3H_KhpB"/>
</dbReference>
<dbReference type="SMART" id="SM00393">
    <property type="entry name" value="R3H"/>
    <property type="match status" value="1"/>
</dbReference>
<proteinExistence type="inferred from homology"/>
<name>A0A212RJ91_9CHLR</name>
<dbReference type="Proteomes" id="UP000197025">
    <property type="component" value="Unassembled WGS sequence"/>
</dbReference>
<gene>
    <name evidence="6" type="primary">khpB</name>
    <name evidence="6" type="synonym">eloR</name>
    <name evidence="8" type="ORF">SAMN02746019_00015980</name>
</gene>
<evidence type="ECO:0000256" key="2">
    <source>
        <dbReference type="ARBA" id="ARBA00022884"/>
    </source>
</evidence>
<dbReference type="InterPro" id="IPR038247">
    <property type="entry name" value="Jag_N_dom_sf"/>
</dbReference>
<evidence type="ECO:0000313" key="8">
    <source>
        <dbReference type="EMBL" id="SNB72429.1"/>
    </source>
</evidence>
<dbReference type="InterPro" id="IPR038008">
    <property type="entry name" value="Jag_KH"/>
</dbReference>
<comment type="caution">
    <text evidence="6">Lacks conserved residue(s) required for the propagation of feature annotation.</text>
</comment>
<dbReference type="SMART" id="SM01245">
    <property type="entry name" value="Jag_N"/>
    <property type="match status" value="1"/>
</dbReference>
<evidence type="ECO:0000313" key="9">
    <source>
        <dbReference type="Proteomes" id="UP000197025"/>
    </source>
</evidence>
<comment type="subcellular location">
    <subcellularLocation>
        <location evidence="6">Cytoplasm</location>
    </subcellularLocation>
</comment>
<dbReference type="AlphaFoldDB" id="A0A212RJ91"/>
<comment type="subunit">
    <text evidence="6">Forms a complex with KhpA.</text>
</comment>
<comment type="similarity">
    <text evidence="6">Belongs to the KhpB RNA-binding protein family.</text>
</comment>
<dbReference type="Gene3D" id="3.30.1370.50">
    <property type="entry name" value="R3H-like domain"/>
    <property type="match status" value="1"/>
</dbReference>
<feature type="domain" description="R3H" evidence="7">
    <location>
        <begin position="167"/>
        <end position="233"/>
    </location>
</feature>
<reference evidence="9" key="1">
    <citation type="submission" date="2017-06" db="EMBL/GenBank/DDBJ databases">
        <authorList>
            <person name="Varghese N."/>
            <person name="Submissions S."/>
        </authorList>
    </citation>
    <scope>NUCLEOTIDE SEQUENCE [LARGE SCALE GENOMIC DNA]</scope>
    <source>
        <strain evidence="9">JAD2</strain>
    </source>
</reference>
<dbReference type="InParanoid" id="A0A212RJ91"/>
<dbReference type="GO" id="GO:0008360">
    <property type="term" value="P:regulation of cell shape"/>
    <property type="evidence" value="ECO:0007669"/>
    <property type="project" value="UniProtKB-KW"/>
</dbReference>
<dbReference type="GO" id="GO:0005737">
    <property type="term" value="C:cytoplasm"/>
    <property type="evidence" value="ECO:0007669"/>
    <property type="project" value="UniProtKB-SubCell"/>
</dbReference>
<keyword evidence="2 6" id="KW-0694">RNA-binding</keyword>
<comment type="function">
    <text evidence="6">A probable RNA chaperone. Forms a complex with KhpA which binds to cellular RNA and controls its expression. Plays a role in peptidoglycan (PG) homeostasis and cell length regulation.</text>
</comment>
<evidence type="ECO:0000256" key="3">
    <source>
        <dbReference type="ARBA" id="ARBA00022960"/>
    </source>
</evidence>
<dbReference type="GO" id="GO:0003723">
    <property type="term" value="F:RNA binding"/>
    <property type="evidence" value="ECO:0007669"/>
    <property type="project" value="UniProtKB-UniRule"/>
</dbReference>
<keyword evidence="9" id="KW-1185">Reference proteome</keyword>
<dbReference type="CDD" id="cd02414">
    <property type="entry name" value="KH-II_Jag"/>
    <property type="match status" value="1"/>
</dbReference>
<accession>A0A212RJ91</accession>
<dbReference type="GO" id="GO:0071555">
    <property type="term" value="P:cell wall organization"/>
    <property type="evidence" value="ECO:0007669"/>
    <property type="project" value="UniProtKB-KW"/>
</dbReference>
<dbReference type="PANTHER" id="PTHR35800:SF1">
    <property type="entry name" value="RNA-BINDING PROTEIN KHPB"/>
    <property type="match status" value="1"/>
</dbReference>
<dbReference type="HAMAP" id="MF_00867">
    <property type="entry name" value="KhpB"/>
    <property type="match status" value="1"/>
</dbReference>
<keyword evidence="5 6" id="KW-0961">Cell wall biogenesis/degradation</keyword>
<dbReference type="InterPro" id="IPR032782">
    <property type="entry name" value="KhpB_N"/>
</dbReference>
<dbReference type="CDD" id="cd02644">
    <property type="entry name" value="R3H_jag"/>
    <property type="match status" value="1"/>
</dbReference>
<dbReference type="InterPro" id="IPR039247">
    <property type="entry name" value="KhpB"/>
</dbReference>
<dbReference type="PROSITE" id="PS51061">
    <property type="entry name" value="R3H"/>
    <property type="match status" value="1"/>
</dbReference>
<dbReference type="SUPFAM" id="SSF82708">
    <property type="entry name" value="R3H domain"/>
    <property type="match status" value="1"/>
</dbReference>
<sequence length="237" mass="25652">MTDLGSSPELIVSGPTIEAAIQAGLARLGVPREAVEIEVLDPGSPGFLGLGAREARVRLIVRRPPETPPPLPAPEQVEEAIAEAIHGLLESLGMSARLSIAQEPVEGAEGSEPSTIWAARIEGPTAGRLIGHHGRTLYAFQTLVRAIVARRLGAFVPLIVDINGYRAKRAEALRRLALKKAEQVMATGRPVELEPMPAAERRVIHMALKDHPRVTTYSIGEGEERRVVIAMRWTTEE</sequence>
<comment type="domain">
    <text evidence="6">Has an N-terminal Jag-N domain and 2 RNA-binding domains (KH and R3H).</text>
</comment>
<dbReference type="OrthoDB" id="9794483at2"/>
<dbReference type="NCBIfam" id="NF041568">
    <property type="entry name" value="Jag_EloR"/>
    <property type="match status" value="1"/>
</dbReference>
<evidence type="ECO:0000259" key="7">
    <source>
        <dbReference type="PROSITE" id="PS51061"/>
    </source>
</evidence>
<dbReference type="InterPro" id="IPR015946">
    <property type="entry name" value="KH_dom-like_a/b"/>
</dbReference>
<dbReference type="FunCoup" id="A0A212RJ91">
    <property type="interactions" value="124"/>
</dbReference>
<protein>
    <recommendedName>
        <fullName evidence="6">RNA-binding protein KhpB</fullName>
    </recommendedName>
    <alternativeName>
        <fullName evidence="6">RNA-binding protein EloR</fullName>
    </alternativeName>
</protein>
<organism evidence="8 9">
    <name type="scientific">Thermoflexus hugenholtzii JAD2</name>
    <dbReference type="NCBI Taxonomy" id="877466"/>
    <lineage>
        <taxon>Bacteria</taxon>
        <taxon>Bacillati</taxon>
        <taxon>Chloroflexota</taxon>
        <taxon>Thermoflexia</taxon>
        <taxon>Thermoflexales</taxon>
        <taxon>Thermoflexaceae</taxon>
        <taxon>Thermoflexus</taxon>
    </lineage>
</organism>
<dbReference type="RefSeq" id="WP_088572056.1">
    <property type="nucleotide sequence ID" value="NZ_FYEK01000061.1"/>
</dbReference>
<keyword evidence="1 6" id="KW-0963">Cytoplasm</keyword>
<dbReference type="EMBL" id="FYEK01000061">
    <property type="protein sequence ID" value="SNB72429.1"/>
    <property type="molecule type" value="Genomic_DNA"/>
</dbReference>
<dbReference type="PANTHER" id="PTHR35800">
    <property type="entry name" value="PROTEIN JAG"/>
    <property type="match status" value="1"/>
</dbReference>
<keyword evidence="3 6" id="KW-0133">Cell shape</keyword>
<dbReference type="Pfam" id="PF01424">
    <property type="entry name" value="R3H"/>
    <property type="match status" value="1"/>
</dbReference>
<dbReference type="InterPro" id="IPR001374">
    <property type="entry name" value="R3H_dom"/>
</dbReference>
<evidence type="ECO:0000256" key="4">
    <source>
        <dbReference type="ARBA" id="ARBA00023186"/>
    </source>
</evidence>
<evidence type="ECO:0000256" key="5">
    <source>
        <dbReference type="ARBA" id="ARBA00023316"/>
    </source>
</evidence>
<dbReference type="GO" id="GO:0009252">
    <property type="term" value="P:peptidoglycan biosynthetic process"/>
    <property type="evidence" value="ECO:0007669"/>
    <property type="project" value="UniProtKB-UniRule"/>
</dbReference>
<dbReference type="InterPro" id="IPR036867">
    <property type="entry name" value="R3H_dom_sf"/>
</dbReference>
<dbReference type="Gene3D" id="3.30.300.20">
    <property type="match status" value="1"/>
</dbReference>